<dbReference type="InterPro" id="IPR014327">
    <property type="entry name" value="RNA_pol_sigma70_bacteroid"/>
</dbReference>
<dbReference type="RefSeq" id="WP_338392125.1">
    <property type="nucleotide sequence ID" value="NZ_AP025314.1"/>
</dbReference>
<dbReference type="AlphaFoldDB" id="A0AAU9CMJ6"/>
<reference evidence="7 8" key="1">
    <citation type="submission" date="2021-12" db="EMBL/GenBank/DDBJ databases">
        <title>Genome sequencing of bacteria with rrn-lacking chromosome and rrn-plasmid.</title>
        <authorList>
            <person name="Anda M."/>
            <person name="Iwasaki W."/>
        </authorList>
    </citation>
    <scope>NUCLEOTIDE SEQUENCE [LARGE SCALE GENOMIC DNA]</scope>
    <source>
        <strain evidence="7 8">DSM 100852</strain>
    </source>
</reference>
<dbReference type="InterPro" id="IPR014284">
    <property type="entry name" value="RNA_pol_sigma-70_dom"/>
</dbReference>
<dbReference type="GO" id="GO:0006352">
    <property type="term" value="P:DNA-templated transcription initiation"/>
    <property type="evidence" value="ECO:0007669"/>
    <property type="project" value="InterPro"/>
</dbReference>
<dbReference type="Gene3D" id="1.10.1740.10">
    <property type="match status" value="1"/>
</dbReference>
<dbReference type="InterPro" id="IPR013325">
    <property type="entry name" value="RNA_pol_sigma_r2"/>
</dbReference>
<dbReference type="InterPro" id="IPR039425">
    <property type="entry name" value="RNA_pol_sigma-70-like"/>
</dbReference>
<dbReference type="PANTHER" id="PTHR43133:SF46">
    <property type="entry name" value="RNA POLYMERASE SIGMA-70 FACTOR ECF SUBFAMILY"/>
    <property type="match status" value="1"/>
</dbReference>
<dbReference type="EMBL" id="AP025314">
    <property type="protein sequence ID" value="BDD10580.1"/>
    <property type="molecule type" value="Genomic_DNA"/>
</dbReference>
<dbReference type="GO" id="GO:0016987">
    <property type="term" value="F:sigma factor activity"/>
    <property type="evidence" value="ECO:0007669"/>
    <property type="project" value="UniProtKB-KW"/>
</dbReference>
<dbReference type="InterPro" id="IPR013324">
    <property type="entry name" value="RNA_pol_sigma_r3/r4-like"/>
</dbReference>
<dbReference type="Pfam" id="PF04542">
    <property type="entry name" value="Sigma70_r2"/>
    <property type="match status" value="1"/>
</dbReference>
<dbReference type="SUPFAM" id="SSF88946">
    <property type="entry name" value="Sigma2 domain of RNA polymerase sigma factors"/>
    <property type="match status" value="1"/>
</dbReference>
<evidence type="ECO:0000256" key="1">
    <source>
        <dbReference type="ARBA" id="ARBA00010641"/>
    </source>
</evidence>
<dbReference type="PANTHER" id="PTHR43133">
    <property type="entry name" value="RNA POLYMERASE ECF-TYPE SIGMA FACTO"/>
    <property type="match status" value="1"/>
</dbReference>
<dbReference type="NCBIfam" id="TIGR02985">
    <property type="entry name" value="Sig70_bacteroi1"/>
    <property type="match status" value="1"/>
</dbReference>
<proteinExistence type="inferred from homology"/>
<evidence type="ECO:0000256" key="2">
    <source>
        <dbReference type="ARBA" id="ARBA00023015"/>
    </source>
</evidence>
<feature type="domain" description="RNA polymerase sigma-70 region 2" evidence="5">
    <location>
        <begin position="12"/>
        <end position="66"/>
    </location>
</feature>
<evidence type="ECO:0000313" key="7">
    <source>
        <dbReference type="EMBL" id="BDD10580.1"/>
    </source>
</evidence>
<gene>
    <name evidence="7" type="ORF">FUAX_30120</name>
</gene>
<name>A0AAU9CMJ6_9BACT</name>
<dbReference type="GO" id="GO:0003677">
    <property type="term" value="F:DNA binding"/>
    <property type="evidence" value="ECO:0007669"/>
    <property type="project" value="InterPro"/>
</dbReference>
<dbReference type="GO" id="GO:0000428">
    <property type="term" value="C:DNA-directed RNA polymerase complex"/>
    <property type="evidence" value="ECO:0007669"/>
    <property type="project" value="UniProtKB-KW"/>
</dbReference>
<dbReference type="InterPro" id="IPR036388">
    <property type="entry name" value="WH-like_DNA-bd_sf"/>
</dbReference>
<dbReference type="Proteomes" id="UP001348817">
    <property type="component" value="Chromosome"/>
</dbReference>
<evidence type="ECO:0000256" key="3">
    <source>
        <dbReference type="ARBA" id="ARBA00023082"/>
    </source>
</evidence>
<dbReference type="SUPFAM" id="SSF88659">
    <property type="entry name" value="Sigma3 and sigma4 domains of RNA polymerase sigma factors"/>
    <property type="match status" value="1"/>
</dbReference>
<keyword evidence="3" id="KW-0731">Sigma factor</keyword>
<feature type="domain" description="RNA polymerase sigma factor 70 region 4 type 2" evidence="6">
    <location>
        <begin position="110"/>
        <end position="161"/>
    </location>
</feature>
<keyword evidence="8" id="KW-1185">Reference proteome</keyword>
<dbReference type="NCBIfam" id="TIGR02937">
    <property type="entry name" value="sigma70-ECF"/>
    <property type="match status" value="1"/>
</dbReference>
<keyword evidence="2" id="KW-0805">Transcription regulation</keyword>
<dbReference type="Pfam" id="PF08281">
    <property type="entry name" value="Sigma70_r4_2"/>
    <property type="match status" value="1"/>
</dbReference>
<evidence type="ECO:0000259" key="5">
    <source>
        <dbReference type="Pfam" id="PF04542"/>
    </source>
</evidence>
<sequence>MEKLTELEFERMYGTYYGRLCAYSYRLVKNSEEAQELVDEVFMDMWEKGTKPAEEDKLRGYLFRSVLYKSANCLNRREVRRKYEAETIRTGTFSEDQVNQLYAYKELYGELDKAIDNLPERCREVFEMSRFSGLGNKEIAKELGVSVKAVEGHITKALSKIRTHLMSKGVELVGLLMAVEVIRKTSGELFFNFF</sequence>
<evidence type="ECO:0000259" key="6">
    <source>
        <dbReference type="Pfam" id="PF08281"/>
    </source>
</evidence>
<dbReference type="Gene3D" id="1.10.10.10">
    <property type="entry name" value="Winged helix-like DNA-binding domain superfamily/Winged helix DNA-binding domain"/>
    <property type="match status" value="1"/>
</dbReference>
<evidence type="ECO:0000256" key="4">
    <source>
        <dbReference type="ARBA" id="ARBA00023163"/>
    </source>
</evidence>
<protein>
    <submittedName>
        <fullName evidence="7">DNA-directed RNA polymerase sigma-70 factor</fullName>
    </submittedName>
</protein>
<dbReference type="InterPro" id="IPR013249">
    <property type="entry name" value="RNA_pol_sigma70_r4_t2"/>
</dbReference>
<dbReference type="KEGG" id="fax:FUAX_30120"/>
<keyword evidence="4" id="KW-0804">Transcription</keyword>
<organism evidence="7 8">
    <name type="scientific">Fulvitalea axinellae</name>
    <dbReference type="NCBI Taxonomy" id="1182444"/>
    <lineage>
        <taxon>Bacteria</taxon>
        <taxon>Pseudomonadati</taxon>
        <taxon>Bacteroidota</taxon>
        <taxon>Cytophagia</taxon>
        <taxon>Cytophagales</taxon>
        <taxon>Persicobacteraceae</taxon>
        <taxon>Fulvitalea</taxon>
    </lineage>
</organism>
<comment type="similarity">
    <text evidence="1">Belongs to the sigma-70 factor family. ECF subfamily.</text>
</comment>
<dbReference type="CDD" id="cd06171">
    <property type="entry name" value="Sigma70_r4"/>
    <property type="match status" value="1"/>
</dbReference>
<keyword evidence="7" id="KW-0240">DNA-directed RNA polymerase</keyword>
<evidence type="ECO:0000313" key="8">
    <source>
        <dbReference type="Proteomes" id="UP001348817"/>
    </source>
</evidence>
<accession>A0AAU9CMJ6</accession>
<dbReference type="InterPro" id="IPR007627">
    <property type="entry name" value="RNA_pol_sigma70_r2"/>
</dbReference>